<geneLocation type="plasmid" evidence="1 2">
    <name>pNPUN01</name>
</geneLocation>
<name>B2JB28_NOSP7</name>
<dbReference type="EnsemblBacteria" id="ACC85132">
    <property type="protein sequence ID" value="ACC85132"/>
    <property type="gene ID" value="Npun_AF277"/>
</dbReference>
<dbReference type="HOGENOM" id="CLU_182237_0_0_3"/>
<keyword evidence="1" id="KW-0614">Plasmid</keyword>
<dbReference type="EMBL" id="CP001038">
    <property type="protein sequence ID" value="ACC85132.1"/>
    <property type="molecule type" value="Genomic_DNA"/>
</dbReference>
<dbReference type="RefSeq" id="WP_012413145.1">
    <property type="nucleotide sequence ID" value="NC_010631.1"/>
</dbReference>
<reference evidence="2" key="1">
    <citation type="submission" date="2008-04" db="EMBL/GenBank/DDBJ databases">
        <title>Complete sequence of plasmid 1 of Nostoc punctiforme ATCC 29133.</title>
        <authorList>
            <consortium name="US DOE Joint Genome Institute"/>
            <person name="Copeland A."/>
            <person name="Lucas S."/>
            <person name="Lapidus A."/>
            <person name="Glavina del Rio T."/>
            <person name="Dalin E."/>
            <person name="Tice H."/>
            <person name="Pitluck S."/>
            <person name="Chain P."/>
            <person name="Malfatti S."/>
            <person name="Shin M."/>
            <person name="Vergez L."/>
            <person name="Schmutz J."/>
            <person name="Larimer F."/>
            <person name="Land M."/>
            <person name="Hauser L."/>
            <person name="Kyrpides N."/>
            <person name="Kim E."/>
            <person name="Meeks J.C."/>
            <person name="Elhai J."/>
            <person name="Campbell E.L."/>
            <person name="Thiel T."/>
            <person name="Longmire J."/>
            <person name="Potts M."/>
            <person name="Atlas R."/>
        </authorList>
    </citation>
    <scope>NUCLEOTIDE SEQUENCE [LARGE SCALE GENOMIC DNA]</scope>
    <source>
        <strain evidence="2">ATCC 29133 / PCC 73102</strain>
        <plasmid evidence="2">Plasmid pNPUN01</plasmid>
    </source>
</reference>
<organism evidence="1 2">
    <name type="scientific">Nostoc punctiforme (strain ATCC 29133 / PCC 73102)</name>
    <dbReference type="NCBI Taxonomy" id="63737"/>
    <lineage>
        <taxon>Bacteria</taxon>
        <taxon>Bacillati</taxon>
        <taxon>Cyanobacteriota</taxon>
        <taxon>Cyanophyceae</taxon>
        <taxon>Nostocales</taxon>
        <taxon>Nostocaceae</taxon>
        <taxon>Nostoc</taxon>
    </lineage>
</organism>
<dbReference type="Proteomes" id="UP000001191">
    <property type="component" value="Plasmid pNPUN01"/>
</dbReference>
<gene>
    <name evidence="1" type="ordered locus">Npun_AF277</name>
</gene>
<protein>
    <submittedName>
        <fullName evidence="1">Uncharacterized protein</fullName>
    </submittedName>
</protein>
<dbReference type="KEGG" id="npu:Npun_AF277"/>
<evidence type="ECO:0000313" key="1">
    <source>
        <dbReference type="EMBL" id="ACC85132.1"/>
    </source>
</evidence>
<accession>B2JB28</accession>
<proteinExistence type="predicted"/>
<dbReference type="AlphaFoldDB" id="B2JB28"/>
<sequence>MGRIDPPVWQGANLNFIQIEHHNSSDKSMEPIEILQAFNSCYQNIQTIAQDENWLLLIANKKIDPEAATHLGDVLHYLDQAMGCVEEIVEVKFNQEAE</sequence>
<keyword evidence="2" id="KW-1185">Reference proteome</keyword>
<evidence type="ECO:0000313" key="2">
    <source>
        <dbReference type="Proteomes" id="UP000001191"/>
    </source>
</evidence>